<organism evidence="1 2">
    <name type="scientific">Laccaria amethystina LaAM-08-1</name>
    <dbReference type="NCBI Taxonomy" id="1095629"/>
    <lineage>
        <taxon>Eukaryota</taxon>
        <taxon>Fungi</taxon>
        <taxon>Dikarya</taxon>
        <taxon>Basidiomycota</taxon>
        <taxon>Agaricomycotina</taxon>
        <taxon>Agaricomycetes</taxon>
        <taxon>Agaricomycetidae</taxon>
        <taxon>Agaricales</taxon>
        <taxon>Agaricineae</taxon>
        <taxon>Hydnangiaceae</taxon>
        <taxon>Laccaria</taxon>
    </lineage>
</organism>
<keyword evidence="2" id="KW-1185">Reference proteome</keyword>
<reference evidence="1 2" key="1">
    <citation type="submission" date="2014-04" db="EMBL/GenBank/DDBJ databases">
        <authorList>
            <consortium name="DOE Joint Genome Institute"/>
            <person name="Kuo A."/>
            <person name="Kohler A."/>
            <person name="Nagy L.G."/>
            <person name="Floudas D."/>
            <person name="Copeland A."/>
            <person name="Barry K.W."/>
            <person name="Cichocki N."/>
            <person name="Veneault-Fourrey C."/>
            <person name="LaButti K."/>
            <person name="Lindquist E.A."/>
            <person name="Lipzen A."/>
            <person name="Lundell T."/>
            <person name="Morin E."/>
            <person name="Murat C."/>
            <person name="Sun H."/>
            <person name="Tunlid A."/>
            <person name="Henrissat B."/>
            <person name="Grigoriev I.V."/>
            <person name="Hibbett D.S."/>
            <person name="Martin F."/>
            <person name="Nordberg H.P."/>
            <person name="Cantor M.N."/>
            <person name="Hua S.X."/>
        </authorList>
    </citation>
    <scope>NUCLEOTIDE SEQUENCE [LARGE SCALE GENOMIC DNA]</scope>
    <source>
        <strain evidence="1 2">LaAM-08-1</strain>
    </source>
</reference>
<reference evidence="2" key="2">
    <citation type="submission" date="2015-01" db="EMBL/GenBank/DDBJ databases">
        <title>Evolutionary Origins and Diversification of the Mycorrhizal Mutualists.</title>
        <authorList>
            <consortium name="DOE Joint Genome Institute"/>
            <consortium name="Mycorrhizal Genomics Consortium"/>
            <person name="Kohler A."/>
            <person name="Kuo A."/>
            <person name="Nagy L.G."/>
            <person name="Floudas D."/>
            <person name="Copeland A."/>
            <person name="Barry K.W."/>
            <person name="Cichocki N."/>
            <person name="Veneault-Fourrey C."/>
            <person name="LaButti K."/>
            <person name="Lindquist E.A."/>
            <person name="Lipzen A."/>
            <person name="Lundell T."/>
            <person name="Morin E."/>
            <person name="Murat C."/>
            <person name="Riley R."/>
            <person name="Ohm R."/>
            <person name="Sun H."/>
            <person name="Tunlid A."/>
            <person name="Henrissat B."/>
            <person name="Grigoriev I.V."/>
            <person name="Hibbett D.S."/>
            <person name="Martin F."/>
        </authorList>
    </citation>
    <scope>NUCLEOTIDE SEQUENCE [LARGE SCALE GENOMIC DNA]</scope>
    <source>
        <strain evidence="2">LaAM-08-1</strain>
    </source>
</reference>
<gene>
    <name evidence="1" type="ORF">K443DRAFT_679201</name>
</gene>
<dbReference type="HOGENOM" id="CLU_2886177_0_0_1"/>
<evidence type="ECO:0000313" key="1">
    <source>
        <dbReference type="EMBL" id="KIK00399.1"/>
    </source>
</evidence>
<accession>A0A0C9XFK2</accession>
<evidence type="ECO:0000313" key="2">
    <source>
        <dbReference type="Proteomes" id="UP000054477"/>
    </source>
</evidence>
<sequence length="63" mass="6813">MVSSVFSRPGPRFLCRIVSASRSRPRPLAGSLTSAFAAVPHSSNQIQRNVMFDSCGENDAAHH</sequence>
<dbReference type="EMBL" id="KN838626">
    <property type="protein sequence ID" value="KIK00399.1"/>
    <property type="molecule type" value="Genomic_DNA"/>
</dbReference>
<dbReference type="AlphaFoldDB" id="A0A0C9XFK2"/>
<name>A0A0C9XFK2_9AGAR</name>
<dbReference type="Proteomes" id="UP000054477">
    <property type="component" value="Unassembled WGS sequence"/>
</dbReference>
<protein>
    <submittedName>
        <fullName evidence="1">Uncharacterized protein</fullName>
    </submittedName>
</protein>
<proteinExistence type="predicted"/>